<reference evidence="3 4" key="1">
    <citation type="submission" date="2017-04" db="EMBL/GenBank/DDBJ databases">
        <title>Draft genome sequence of Zooshikella ganghwensis VG4 isolated from Red Sea sediments.</title>
        <authorList>
            <person name="Rehman Z."/>
            <person name="Alam I."/>
            <person name="Kamau A."/>
            <person name="Bajic V."/>
            <person name="Leiknes T."/>
        </authorList>
    </citation>
    <scope>NUCLEOTIDE SEQUENCE [LARGE SCALE GENOMIC DNA]</scope>
    <source>
        <strain evidence="3 4">VG4</strain>
    </source>
</reference>
<name>A0A4V1IMT3_9GAMM</name>
<dbReference type="EMBL" id="NDXW01000010">
    <property type="protein sequence ID" value="RDH41331.1"/>
    <property type="molecule type" value="Genomic_DNA"/>
</dbReference>
<dbReference type="AlphaFoldDB" id="A0A4V1IMT3"/>
<evidence type="ECO:0000256" key="1">
    <source>
        <dbReference type="SAM" id="Coils"/>
    </source>
</evidence>
<keyword evidence="1" id="KW-0175">Coiled coil</keyword>
<evidence type="ECO:0000256" key="2">
    <source>
        <dbReference type="SAM" id="SignalP"/>
    </source>
</evidence>
<keyword evidence="4" id="KW-1185">Reference proteome</keyword>
<feature type="chain" id="PRO_5020310151" description="P-type DNA transfer protein VirB5" evidence="2">
    <location>
        <begin position="28"/>
        <end position="282"/>
    </location>
</feature>
<sequence length="282" mass="32625">MKFKMLAKKLGCALALPTLMSSPVVLGAEGVPTIDLLLHDILKDTSKNQIAELQNLYRRLDDQYKKVKAEYEHLQRVAQGLKTLAKDPEQLKRLAYERLATSRSVYEDIQLYDKNGVYNADEGIKRLYQRTLGTSEVGRQMIPDRYRNKGFTTAMREKELTNYNQAFQRSRLADLHAKDTRDIGKDLKVLGEKSTRLENMREMVATQDNNELATLQLMALQNQHMFENLQALQKIQKKQFEHSNKLADFIFAKQARGSLERIERIQRALNQPPTKIDNTGRW</sequence>
<dbReference type="RefSeq" id="WP_094789958.1">
    <property type="nucleotide sequence ID" value="NZ_NDXW01000010.1"/>
</dbReference>
<evidence type="ECO:0008006" key="5">
    <source>
        <dbReference type="Google" id="ProtNLM"/>
    </source>
</evidence>
<gene>
    <name evidence="3" type="ORF">B9G39_29110</name>
</gene>
<evidence type="ECO:0000313" key="4">
    <source>
        <dbReference type="Proteomes" id="UP000257039"/>
    </source>
</evidence>
<feature type="coiled-coil region" evidence="1">
    <location>
        <begin position="43"/>
        <end position="84"/>
    </location>
</feature>
<organism evidence="3 4">
    <name type="scientific">Zooshikella ganghwensis</name>
    <dbReference type="NCBI Taxonomy" id="202772"/>
    <lineage>
        <taxon>Bacteria</taxon>
        <taxon>Pseudomonadati</taxon>
        <taxon>Pseudomonadota</taxon>
        <taxon>Gammaproteobacteria</taxon>
        <taxon>Oceanospirillales</taxon>
        <taxon>Zooshikellaceae</taxon>
        <taxon>Zooshikella</taxon>
    </lineage>
</organism>
<keyword evidence="2" id="KW-0732">Signal</keyword>
<protein>
    <recommendedName>
        <fullName evidence="5">P-type DNA transfer protein VirB5</fullName>
    </recommendedName>
</protein>
<dbReference type="Proteomes" id="UP000257039">
    <property type="component" value="Unassembled WGS sequence"/>
</dbReference>
<accession>A0A4V1IMT3</accession>
<proteinExistence type="predicted"/>
<feature type="signal peptide" evidence="2">
    <location>
        <begin position="1"/>
        <end position="27"/>
    </location>
</feature>
<comment type="caution">
    <text evidence="3">The sequence shown here is derived from an EMBL/GenBank/DDBJ whole genome shotgun (WGS) entry which is preliminary data.</text>
</comment>
<evidence type="ECO:0000313" key="3">
    <source>
        <dbReference type="EMBL" id="RDH41331.1"/>
    </source>
</evidence>